<dbReference type="EMBL" id="JADJMS010000008">
    <property type="protein sequence ID" value="MBK7414323.1"/>
    <property type="molecule type" value="Genomic_DNA"/>
</dbReference>
<comment type="similarity">
    <text evidence="1">Belongs to the hemerythrin family.</text>
</comment>
<keyword evidence="2" id="KW-0813">Transport</keyword>
<keyword evidence="3" id="KW-0479">Metal-binding</keyword>
<keyword evidence="4" id="KW-0408">Iron</keyword>
<dbReference type="InterPro" id="IPR012312">
    <property type="entry name" value="Hemerythrin-like"/>
</dbReference>
<dbReference type="Proteomes" id="UP000739411">
    <property type="component" value="Unassembled WGS sequence"/>
</dbReference>
<proteinExistence type="inferred from homology"/>
<sequence length="130" mass="14944">MGLSEELLTGIQEIDEQHETLFNILEKLQGVVEGGDNWSVVYFALSELVQFARSHFVLEEALMRLHGYPDLEQHIAEHRAFSARLAQLEEQAIRQDVSLHIIEFIKQWLMNHIGGSDQSYVPCLRTMPIV</sequence>
<reference evidence="6 7" key="1">
    <citation type="submission" date="2020-10" db="EMBL/GenBank/DDBJ databases">
        <title>Connecting structure to function with the recovery of over 1000 high-quality activated sludge metagenome-assembled genomes encoding full-length rRNA genes using long-read sequencing.</title>
        <authorList>
            <person name="Singleton C.M."/>
            <person name="Petriglieri F."/>
            <person name="Kristensen J.M."/>
            <person name="Kirkegaard R.H."/>
            <person name="Michaelsen T.Y."/>
            <person name="Andersen M.H."/>
            <person name="Karst S.M."/>
            <person name="Dueholm M.S."/>
            <person name="Nielsen P.H."/>
            <person name="Albertsen M."/>
        </authorList>
    </citation>
    <scope>NUCLEOTIDE SEQUENCE [LARGE SCALE GENOMIC DNA]</scope>
    <source>
        <strain evidence="6">EsbW_18-Q3-R4-48_BATAC.463</strain>
    </source>
</reference>
<dbReference type="InterPro" id="IPR035938">
    <property type="entry name" value="Hemerythrin-like_sf"/>
</dbReference>
<dbReference type="AlphaFoldDB" id="A0A935JV40"/>
<dbReference type="GO" id="GO:0005344">
    <property type="term" value="F:oxygen carrier activity"/>
    <property type="evidence" value="ECO:0007669"/>
    <property type="project" value="UniProtKB-KW"/>
</dbReference>
<comment type="caution">
    <text evidence="6">The sequence shown here is derived from an EMBL/GenBank/DDBJ whole genome shotgun (WGS) entry which is preliminary data.</text>
</comment>
<keyword evidence="2" id="KW-0561">Oxygen transport</keyword>
<evidence type="ECO:0000259" key="5">
    <source>
        <dbReference type="Pfam" id="PF01814"/>
    </source>
</evidence>
<dbReference type="Pfam" id="PF01814">
    <property type="entry name" value="Hemerythrin"/>
    <property type="match status" value="1"/>
</dbReference>
<dbReference type="InterPro" id="IPR012827">
    <property type="entry name" value="Hemerythrin_metal-bd"/>
</dbReference>
<evidence type="ECO:0000256" key="1">
    <source>
        <dbReference type="ARBA" id="ARBA00010587"/>
    </source>
</evidence>
<protein>
    <submittedName>
        <fullName evidence="6">Hemerythrin family protein</fullName>
    </submittedName>
</protein>
<evidence type="ECO:0000256" key="2">
    <source>
        <dbReference type="ARBA" id="ARBA00022621"/>
    </source>
</evidence>
<dbReference type="NCBIfam" id="NF033749">
    <property type="entry name" value="bact_hemeryth"/>
    <property type="match status" value="1"/>
</dbReference>
<name>A0A935JV40_9RHOO</name>
<feature type="domain" description="Hemerythrin-like" evidence="5">
    <location>
        <begin position="9"/>
        <end position="124"/>
    </location>
</feature>
<dbReference type="CDD" id="cd12107">
    <property type="entry name" value="Hemerythrin"/>
    <property type="match status" value="1"/>
</dbReference>
<dbReference type="InterPro" id="IPR016131">
    <property type="entry name" value="Haemerythrin_Fe_BS"/>
</dbReference>
<dbReference type="PANTHER" id="PTHR37164:SF1">
    <property type="entry name" value="BACTERIOHEMERYTHRIN"/>
    <property type="match status" value="1"/>
</dbReference>
<dbReference type="PROSITE" id="PS00550">
    <property type="entry name" value="HEMERYTHRINS"/>
    <property type="match status" value="1"/>
</dbReference>
<dbReference type="Gene3D" id="1.20.120.50">
    <property type="entry name" value="Hemerythrin-like"/>
    <property type="match status" value="1"/>
</dbReference>
<gene>
    <name evidence="6" type="ORF">IPJ38_03575</name>
</gene>
<evidence type="ECO:0000313" key="6">
    <source>
        <dbReference type="EMBL" id="MBK7414323.1"/>
    </source>
</evidence>
<dbReference type="NCBIfam" id="TIGR02481">
    <property type="entry name" value="hemeryth_dom"/>
    <property type="match status" value="1"/>
</dbReference>
<evidence type="ECO:0000256" key="4">
    <source>
        <dbReference type="ARBA" id="ARBA00023004"/>
    </source>
</evidence>
<dbReference type="SUPFAM" id="SSF47188">
    <property type="entry name" value="Hemerythrin-like"/>
    <property type="match status" value="1"/>
</dbReference>
<dbReference type="GO" id="GO:0046872">
    <property type="term" value="F:metal ion binding"/>
    <property type="evidence" value="ECO:0007669"/>
    <property type="project" value="UniProtKB-KW"/>
</dbReference>
<dbReference type="InterPro" id="IPR050669">
    <property type="entry name" value="Hemerythrin"/>
</dbReference>
<dbReference type="PANTHER" id="PTHR37164">
    <property type="entry name" value="BACTERIOHEMERYTHRIN"/>
    <property type="match status" value="1"/>
</dbReference>
<evidence type="ECO:0000256" key="3">
    <source>
        <dbReference type="ARBA" id="ARBA00022723"/>
    </source>
</evidence>
<accession>A0A935JV40</accession>
<organism evidence="6 7">
    <name type="scientific">Candidatus Dechloromonas phosphorivorans</name>
    <dbReference type="NCBI Taxonomy" id="2899244"/>
    <lineage>
        <taxon>Bacteria</taxon>
        <taxon>Pseudomonadati</taxon>
        <taxon>Pseudomonadota</taxon>
        <taxon>Betaproteobacteria</taxon>
        <taxon>Rhodocyclales</taxon>
        <taxon>Azonexaceae</taxon>
        <taxon>Dechloromonas</taxon>
    </lineage>
</organism>
<evidence type="ECO:0000313" key="7">
    <source>
        <dbReference type="Proteomes" id="UP000739411"/>
    </source>
</evidence>